<dbReference type="InterPro" id="IPR016031">
    <property type="entry name" value="Trp_RNA-bd_attenuator-like_dom"/>
</dbReference>
<sequence>MGHPAPGAANVAAMQVVLRHNPSSTVARCFLAGGEPLRAETGAMVAHSAGVSLAAKAEGGFLAGLKRSVLAGESFFVSTFTAPPQGGWVDVAPALPGDMLALPIAPDRPYFISRGGWIANSHGVQVEAKWGGFANMFGGEGGFGLRAQGQGEVVLGVFGAIDVIDLQPGESVTIDCGHVVAYDLALKFGIRRAVSGRSLQSITSGEGLVFDFTGPGRVLLQTRNPGAFAAWAGAVTSSG</sequence>
<evidence type="ECO:0008006" key="3">
    <source>
        <dbReference type="Google" id="ProtNLM"/>
    </source>
</evidence>
<reference evidence="1 2" key="1">
    <citation type="submission" date="2017-07" db="EMBL/GenBank/DDBJ databases">
        <title>First draft Genome Sequence of Nocardia cerradoensis isolated from human infection.</title>
        <authorList>
            <person name="Carrasco G."/>
        </authorList>
    </citation>
    <scope>NUCLEOTIDE SEQUENCE [LARGE SCALE GENOMIC DNA]</scope>
    <source>
        <strain evidence="1 2">CNM20130759</strain>
    </source>
</reference>
<proteinExistence type="predicted"/>
<dbReference type="PANTHER" id="PTHR43657">
    <property type="entry name" value="TRYPTOPHAN RNA-BINDING ATTENUATOR PROTEIN-LIKE PROTEIN"/>
    <property type="match status" value="1"/>
</dbReference>
<evidence type="ECO:0000313" key="2">
    <source>
        <dbReference type="Proteomes" id="UP000215506"/>
    </source>
</evidence>
<keyword evidence="2" id="KW-1185">Reference proteome</keyword>
<dbReference type="SUPFAM" id="SSF51219">
    <property type="entry name" value="TRAP-like"/>
    <property type="match status" value="1"/>
</dbReference>
<comment type="caution">
    <text evidence="1">The sequence shown here is derived from an EMBL/GenBank/DDBJ whole genome shotgun (WGS) entry which is preliminary data.</text>
</comment>
<dbReference type="InterPro" id="IPR036983">
    <property type="entry name" value="AIM24_sf"/>
</dbReference>
<accession>A0A231H270</accession>
<dbReference type="Proteomes" id="UP000215506">
    <property type="component" value="Unassembled WGS sequence"/>
</dbReference>
<dbReference type="Pfam" id="PF01987">
    <property type="entry name" value="AIM24"/>
    <property type="match status" value="1"/>
</dbReference>
<dbReference type="NCBIfam" id="TIGR00266">
    <property type="entry name" value="TIGR00266 family protein"/>
    <property type="match status" value="1"/>
</dbReference>
<name>A0A231H270_9NOCA</name>
<evidence type="ECO:0000313" key="1">
    <source>
        <dbReference type="EMBL" id="OXR42939.1"/>
    </source>
</evidence>
<dbReference type="PANTHER" id="PTHR43657:SF1">
    <property type="entry name" value="ALTERED INHERITANCE OF MITOCHONDRIA PROTEIN 24, MITOCHONDRIAL"/>
    <property type="match status" value="1"/>
</dbReference>
<gene>
    <name evidence="1" type="ORF">B7C42_04825</name>
</gene>
<protein>
    <recommendedName>
        <fullName evidence="3">TIGR00266 family protein</fullName>
    </recommendedName>
</protein>
<organism evidence="1 2">
    <name type="scientific">Nocardia cerradoensis</name>
    <dbReference type="NCBI Taxonomy" id="85688"/>
    <lineage>
        <taxon>Bacteria</taxon>
        <taxon>Bacillati</taxon>
        <taxon>Actinomycetota</taxon>
        <taxon>Actinomycetes</taxon>
        <taxon>Mycobacteriales</taxon>
        <taxon>Nocardiaceae</taxon>
        <taxon>Nocardia</taxon>
    </lineage>
</organism>
<dbReference type="Gene3D" id="3.60.160.10">
    <property type="entry name" value="Mitochondrial biogenesis AIM24"/>
    <property type="match status" value="1"/>
</dbReference>
<dbReference type="AlphaFoldDB" id="A0A231H270"/>
<dbReference type="EMBL" id="NGAF01000011">
    <property type="protein sequence ID" value="OXR42939.1"/>
    <property type="molecule type" value="Genomic_DNA"/>
</dbReference>
<dbReference type="InterPro" id="IPR002838">
    <property type="entry name" value="AIM24"/>
</dbReference>